<evidence type="ECO:0000313" key="1">
    <source>
        <dbReference type="EMBL" id="SEG87512.1"/>
    </source>
</evidence>
<dbReference type="RefSeq" id="WP_104005773.1">
    <property type="nucleotide sequence ID" value="NZ_FNVQ01000008.1"/>
</dbReference>
<accession>A0A1H6DQ84</accession>
<dbReference type="EMBL" id="FNVQ01000008">
    <property type="protein sequence ID" value="SEG87512.1"/>
    <property type="molecule type" value="Genomic_DNA"/>
</dbReference>
<sequence>MAYVTIDGNKYEKELLDLATAHTTGRGEGKISKDEAADLLKSASDGQGVTETEMATLKYIRGAFDFTDAAASYFDGELAKL</sequence>
<name>A0A1H6DQ84_9GAMM</name>
<dbReference type="Proteomes" id="UP000236745">
    <property type="component" value="Unassembled WGS sequence"/>
</dbReference>
<protein>
    <submittedName>
        <fullName evidence="1">Uncharacterized protein</fullName>
    </submittedName>
</protein>
<dbReference type="OrthoDB" id="6371105at2"/>
<keyword evidence="2" id="KW-1185">Reference proteome</keyword>
<reference evidence="1 2" key="1">
    <citation type="submission" date="2016-10" db="EMBL/GenBank/DDBJ databases">
        <authorList>
            <person name="de Groot N.N."/>
        </authorList>
    </citation>
    <scope>NUCLEOTIDE SEQUENCE [LARGE SCALE GENOMIC DNA]</scope>
    <source>
        <strain evidence="1 2">DSM 22012</strain>
    </source>
</reference>
<evidence type="ECO:0000313" key="2">
    <source>
        <dbReference type="Proteomes" id="UP000236745"/>
    </source>
</evidence>
<gene>
    <name evidence="1" type="ORF">SAMN05444390_10892</name>
</gene>
<organism evidence="1 2">
    <name type="scientific">Marinobacterium lutimaris</name>
    <dbReference type="NCBI Taxonomy" id="568106"/>
    <lineage>
        <taxon>Bacteria</taxon>
        <taxon>Pseudomonadati</taxon>
        <taxon>Pseudomonadota</taxon>
        <taxon>Gammaproteobacteria</taxon>
        <taxon>Oceanospirillales</taxon>
        <taxon>Oceanospirillaceae</taxon>
        <taxon>Marinobacterium</taxon>
    </lineage>
</organism>
<proteinExistence type="predicted"/>
<dbReference type="AlphaFoldDB" id="A0A1H6DQ84"/>